<comment type="subcellular location">
    <subcellularLocation>
        <location evidence="2">Bacterial flagellum basal body</location>
    </subcellularLocation>
</comment>
<dbReference type="NCBIfam" id="TIGR03506">
    <property type="entry name" value="FlgEFG_subfam"/>
    <property type="match status" value="2"/>
</dbReference>
<keyword evidence="6" id="KW-0966">Cell projection</keyword>
<dbReference type="SUPFAM" id="SSF117143">
    <property type="entry name" value="Flagellar hook protein flgE"/>
    <property type="match status" value="1"/>
</dbReference>
<gene>
    <name evidence="6" type="ORF">O3V59_07145</name>
</gene>
<protein>
    <submittedName>
        <fullName evidence="6">Flagellar hook-basal body protein</fullName>
    </submittedName>
</protein>
<evidence type="ECO:0000256" key="3">
    <source>
        <dbReference type="SAM" id="MobiDB-lite"/>
    </source>
</evidence>
<keyword evidence="6" id="KW-0969">Cilium</keyword>
<dbReference type="PANTHER" id="PTHR30435">
    <property type="entry name" value="FLAGELLAR PROTEIN"/>
    <property type="match status" value="1"/>
</dbReference>
<evidence type="ECO:0000256" key="2">
    <source>
        <dbReference type="RuleBase" id="RU362116"/>
    </source>
</evidence>
<dbReference type="RefSeq" id="WP_044898607.1">
    <property type="nucleotide sequence ID" value="NZ_JAPYYP010000006.1"/>
</dbReference>
<dbReference type="GO" id="GO:0009425">
    <property type="term" value="C:bacterial-type flagellum basal body"/>
    <property type="evidence" value="ECO:0007669"/>
    <property type="project" value="UniProtKB-SubCell"/>
</dbReference>
<dbReference type="EMBL" id="JAPYYP010000006">
    <property type="protein sequence ID" value="MDA5108130.1"/>
    <property type="molecule type" value="Genomic_DNA"/>
</dbReference>
<evidence type="ECO:0000259" key="5">
    <source>
        <dbReference type="Pfam" id="PF06429"/>
    </source>
</evidence>
<accession>A0A9X3TPT6</accession>
<evidence type="ECO:0000259" key="4">
    <source>
        <dbReference type="Pfam" id="PF00460"/>
    </source>
</evidence>
<feature type="region of interest" description="Disordered" evidence="3">
    <location>
        <begin position="47"/>
        <end position="66"/>
    </location>
</feature>
<dbReference type="InterPro" id="IPR010930">
    <property type="entry name" value="Flg_bb/hook_C_dom"/>
</dbReference>
<keyword evidence="6" id="KW-0282">Flagellum</keyword>
<dbReference type="Proteomes" id="UP001151071">
    <property type="component" value="Unassembled WGS sequence"/>
</dbReference>
<comment type="similarity">
    <text evidence="1 2">Belongs to the flagella basal body rod proteins family.</text>
</comment>
<feature type="domain" description="Flagellar basal-body/hook protein C-terminal" evidence="5">
    <location>
        <begin position="225"/>
        <end position="270"/>
    </location>
</feature>
<name>A0A9X3TPT6_9BACL</name>
<dbReference type="Pfam" id="PF00460">
    <property type="entry name" value="Flg_bb_rod"/>
    <property type="match status" value="1"/>
</dbReference>
<reference evidence="6" key="1">
    <citation type="submission" date="2022-12" db="EMBL/GenBank/DDBJ databases">
        <title>Draft genome sequence of the thermophilic strain Brevibacillus thermoruber HT42, isolated from Los Humeros, Puebla, Mexico, with biotechnological potential.</title>
        <authorList>
            <person name="Lara Sanchez J."/>
            <person name="Solis Palacios R."/>
            <person name="Bustos Baena A.S."/>
            <person name="Ruz Baez A.E."/>
            <person name="Espinosa Luna G."/>
            <person name="Oliart Ros R.M."/>
        </authorList>
    </citation>
    <scope>NUCLEOTIDE SEQUENCE</scope>
    <source>
        <strain evidence="6">HT42</strain>
    </source>
</reference>
<keyword evidence="2" id="KW-0975">Bacterial flagellum</keyword>
<keyword evidence="7" id="KW-1185">Reference proteome</keyword>
<organism evidence="6 7">
    <name type="scientific">Brevibacillus thermoruber</name>
    <dbReference type="NCBI Taxonomy" id="33942"/>
    <lineage>
        <taxon>Bacteria</taxon>
        <taxon>Bacillati</taxon>
        <taxon>Bacillota</taxon>
        <taxon>Bacilli</taxon>
        <taxon>Bacillales</taxon>
        <taxon>Paenibacillaceae</taxon>
        <taxon>Brevibacillus</taxon>
    </lineage>
</organism>
<dbReference type="InterPro" id="IPR020013">
    <property type="entry name" value="Flagellar_FlgE/F/G"/>
</dbReference>
<feature type="domain" description="Flagellar basal body rod protein N-terminal" evidence="4">
    <location>
        <begin position="4"/>
        <end position="34"/>
    </location>
</feature>
<dbReference type="GO" id="GO:0071978">
    <property type="term" value="P:bacterial-type flagellum-dependent swarming motility"/>
    <property type="evidence" value="ECO:0007669"/>
    <property type="project" value="TreeGrafter"/>
</dbReference>
<dbReference type="InterPro" id="IPR037925">
    <property type="entry name" value="FlgE/F/G-like"/>
</dbReference>
<dbReference type="AlphaFoldDB" id="A0A9X3TPT6"/>
<evidence type="ECO:0000313" key="6">
    <source>
        <dbReference type="EMBL" id="MDA5108130.1"/>
    </source>
</evidence>
<comment type="caution">
    <text evidence="6">The sequence shown here is derived from an EMBL/GenBank/DDBJ whole genome shotgun (WGS) entry which is preliminary data.</text>
</comment>
<dbReference type="InterPro" id="IPR001444">
    <property type="entry name" value="Flag_bb_rod_N"/>
</dbReference>
<sequence>MQSLNISSAALRSVQQALDTTANNLANIDTVGYKRRTASFSELLSDSLNEQPAADRQQRSTPPGLRIGSGARIGLTKLDMAPGSAKITDVPTDLMIEGEGFFLVSRPLYDNNGTMVGEAYRFTRNGAFQVRFDDKLGSYVLHNAAGDLLTDVDGTPLMITGPVRNLQVSPEGVVTNDGTTVGQIGVWKVPNPDQLTQVGENEYDAELASGMTPYSKYEQSAAKIRQGALEASNVNLQEEMTQLVNVQRAYQLNARAIAIADQMMGIANSLRSR</sequence>
<dbReference type="PANTHER" id="PTHR30435:SF19">
    <property type="entry name" value="FLAGELLAR BASAL-BODY ROD PROTEIN FLGG"/>
    <property type="match status" value="1"/>
</dbReference>
<proteinExistence type="inferred from homology"/>
<evidence type="ECO:0000256" key="1">
    <source>
        <dbReference type="ARBA" id="ARBA00009677"/>
    </source>
</evidence>
<dbReference type="Pfam" id="PF06429">
    <property type="entry name" value="Flg_bbr_C"/>
    <property type="match status" value="1"/>
</dbReference>
<evidence type="ECO:0000313" key="7">
    <source>
        <dbReference type="Proteomes" id="UP001151071"/>
    </source>
</evidence>